<dbReference type="PANTHER" id="PTHR34258:SF1">
    <property type="entry name" value="ARMADILLO-LIKE HELICAL DOMAIN CONTAINING PROTEIN 1"/>
    <property type="match status" value="1"/>
</dbReference>
<dbReference type="Pfam" id="PF17741">
    <property type="entry name" value="DUF5578"/>
    <property type="match status" value="1"/>
</dbReference>
<evidence type="ECO:0000313" key="1">
    <source>
        <dbReference type="Ensembl" id="ENSOANP00000044405.1"/>
    </source>
</evidence>
<reference evidence="1 2" key="1">
    <citation type="journal article" date="2008" name="Nature">
        <title>Genome analysis of the platypus reveals unique signatures of evolution.</title>
        <authorList>
            <person name="Warren W.C."/>
            <person name="Hillier L.W."/>
            <person name="Marshall Graves J.A."/>
            <person name="Birney E."/>
            <person name="Ponting C.P."/>
            <person name="Grutzner F."/>
            <person name="Belov K."/>
            <person name="Miller W."/>
            <person name="Clarke L."/>
            <person name="Chinwalla A.T."/>
            <person name="Yang S.P."/>
            <person name="Heger A."/>
            <person name="Locke D.P."/>
            <person name="Miethke P."/>
            <person name="Waters P.D."/>
            <person name="Veyrunes F."/>
            <person name="Fulton L."/>
            <person name="Fulton B."/>
            <person name="Graves T."/>
            <person name="Wallis J."/>
            <person name="Puente X.S."/>
            <person name="Lopez-Otin C."/>
            <person name="Ordonez G.R."/>
            <person name="Eichler E.E."/>
            <person name="Chen L."/>
            <person name="Cheng Z."/>
            <person name="Deakin J.E."/>
            <person name="Alsop A."/>
            <person name="Thompson K."/>
            <person name="Kirby P."/>
            <person name="Papenfuss A.T."/>
            <person name="Wakefield M.J."/>
            <person name="Olender T."/>
            <person name="Lancet D."/>
            <person name="Huttley G.A."/>
            <person name="Smit A.F."/>
            <person name="Pask A."/>
            <person name="Temple-Smith P."/>
            <person name="Batzer M.A."/>
            <person name="Walker J.A."/>
            <person name="Konkel M.K."/>
            <person name="Harris R.S."/>
            <person name="Whittington C.M."/>
            <person name="Wong E.S."/>
            <person name="Gemmell N.J."/>
            <person name="Buschiazzo E."/>
            <person name="Vargas Jentzsch I.M."/>
            <person name="Merkel A."/>
            <person name="Schmitz J."/>
            <person name="Zemann A."/>
            <person name="Churakov G."/>
            <person name="Kriegs J.O."/>
            <person name="Brosius J."/>
            <person name="Murchison E.P."/>
            <person name="Sachidanandam R."/>
            <person name="Smith C."/>
            <person name="Hannon G.J."/>
            <person name="Tsend-Ayush E."/>
            <person name="McMillan D."/>
            <person name="Attenborough R."/>
            <person name="Rens W."/>
            <person name="Ferguson-Smith M."/>
            <person name="Lefevre C.M."/>
            <person name="Sharp J.A."/>
            <person name="Nicholas K.R."/>
            <person name="Ray D.A."/>
            <person name="Kube M."/>
            <person name="Reinhardt R."/>
            <person name="Pringle T.H."/>
            <person name="Taylor J."/>
            <person name="Jones R.C."/>
            <person name="Nixon B."/>
            <person name="Dacheux J.L."/>
            <person name="Niwa H."/>
            <person name="Sekita Y."/>
            <person name="Huang X."/>
            <person name="Stark A."/>
            <person name="Kheradpour P."/>
            <person name="Kellis M."/>
            <person name="Flicek P."/>
            <person name="Chen Y."/>
            <person name="Webber C."/>
            <person name="Hardison R."/>
            <person name="Nelson J."/>
            <person name="Hallsworth-Pepin K."/>
            <person name="Delehaunty K."/>
            <person name="Markovic C."/>
            <person name="Minx P."/>
            <person name="Feng Y."/>
            <person name="Kremitzki C."/>
            <person name="Mitreva M."/>
            <person name="Glasscock J."/>
            <person name="Wylie T."/>
            <person name="Wohldmann P."/>
            <person name="Thiru P."/>
            <person name="Nhan M.N."/>
            <person name="Pohl C.S."/>
            <person name="Smith S.M."/>
            <person name="Hou S."/>
            <person name="Nefedov M."/>
            <person name="de Jong P.J."/>
            <person name="Renfree M.B."/>
            <person name="Mardis E.R."/>
            <person name="Wilson R.K."/>
        </authorList>
    </citation>
    <scope>NUCLEOTIDE SEQUENCE [LARGE SCALE GENOMIC DNA]</scope>
    <source>
        <strain evidence="1 2">Glennie</strain>
    </source>
</reference>
<evidence type="ECO:0000313" key="2">
    <source>
        <dbReference type="Proteomes" id="UP000002279"/>
    </source>
</evidence>
<sequence length="249" mass="28085">MTSIKEQAAISRLLGFLQDWDRADQATRLQILDNFIEINEGKTAPELEQEFSQGASLFLLRLSTWLRLSYPFPCRGDLLASKMLFMCSSLPPSYHYLVEFLEVGGVLTLLEILGLETLQEEDRKEAIKLLQLIANAGRKFKELICESYGVRAECQEEAQILLELLWSTEIPSTQKQVYKGLIALLSCTSPKPSNSLCRRSKSIDAVVAESGENPPTLCKKAKPSWLPFRPSSTELIRSLNFSVPQFPRL</sequence>
<dbReference type="PANTHER" id="PTHR34258">
    <property type="entry name" value="ARMADILLO-LIKE HELICAL DOMAIN CONTAINING PROTEIN 1"/>
    <property type="match status" value="1"/>
</dbReference>
<dbReference type="InterPro" id="IPR041090">
    <property type="entry name" value="DUF5578"/>
</dbReference>
<dbReference type="Bgee" id="ENSOANG00000003694">
    <property type="expression patterns" value="Expressed in testis and 8 other cell types or tissues"/>
</dbReference>
<dbReference type="AlphaFoldDB" id="A0A6I8NTX2"/>
<reference evidence="1" key="3">
    <citation type="submission" date="2025-09" db="UniProtKB">
        <authorList>
            <consortium name="Ensembl"/>
        </authorList>
    </citation>
    <scope>IDENTIFICATION</scope>
    <source>
        <strain evidence="1">Glennie</strain>
    </source>
</reference>
<accession>A0A6I8NTX2</accession>
<keyword evidence="2" id="KW-1185">Reference proteome</keyword>
<dbReference type="Ensembl" id="ENSOANT00000047483.1">
    <property type="protein sequence ID" value="ENSOANP00000044405.1"/>
    <property type="gene ID" value="ENSOANG00000003694.3"/>
</dbReference>
<proteinExistence type="predicted"/>
<organism evidence="1 2">
    <name type="scientific">Ornithorhynchus anatinus</name>
    <name type="common">Duckbill platypus</name>
    <dbReference type="NCBI Taxonomy" id="9258"/>
    <lineage>
        <taxon>Eukaryota</taxon>
        <taxon>Metazoa</taxon>
        <taxon>Chordata</taxon>
        <taxon>Craniata</taxon>
        <taxon>Vertebrata</taxon>
        <taxon>Euteleostomi</taxon>
        <taxon>Mammalia</taxon>
        <taxon>Monotremata</taxon>
        <taxon>Ornithorhynchidae</taxon>
        <taxon>Ornithorhynchus</taxon>
    </lineage>
</organism>
<name>A0A6I8NTX2_ORNAN</name>
<dbReference type="Proteomes" id="UP000002279">
    <property type="component" value="Chromosome 18"/>
</dbReference>
<protein>
    <submittedName>
        <fullName evidence="1">Armadillo like helical domain containing 1</fullName>
    </submittedName>
</protein>
<dbReference type="GeneTree" id="ENSGT00390000001593"/>
<reference evidence="1" key="2">
    <citation type="submission" date="2025-08" db="UniProtKB">
        <authorList>
            <consortium name="Ensembl"/>
        </authorList>
    </citation>
    <scope>IDENTIFICATION</scope>
    <source>
        <strain evidence="1">Glennie</strain>
    </source>
</reference>